<dbReference type="AlphaFoldDB" id="A0AAE1PJ58"/>
<comment type="caution">
    <text evidence="2">The sequence shown here is derived from an EMBL/GenBank/DDBJ whole genome shotgun (WGS) entry which is preliminary data.</text>
</comment>
<feature type="compositionally biased region" description="Basic and acidic residues" evidence="1">
    <location>
        <begin position="667"/>
        <end position="677"/>
    </location>
</feature>
<dbReference type="EMBL" id="JAWZYT010001761">
    <property type="protein sequence ID" value="KAK4309358.1"/>
    <property type="molecule type" value="Genomic_DNA"/>
</dbReference>
<feature type="compositionally biased region" description="Low complexity" evidence="1">
    <location>
        <begin position="478"/>
        <end position="515"/>
    </location>
</feature>
<feature type="compositionally biased region" description="Polar residues" evidence="1">
    <location>
        <begin position="652"/>
        <end position="665"/>
    </location>
</feature>
<feature type="compositionally biased region" description="Polar residues" evidence="1">
    <location>
        <begin position="364"/>
        <end position="477"/>
    </location>
</feature>
<sequence length="777" mass="84715">MGQSTGLILQYRRLPRLGNPSMSLSTCTRRAKGSQDPKMVSNKGSNLVGGVQARRRRGGGTTNYQNEVEGGMEVTNDEPDGHSLTITHYPDHTVHVQHHDTTTSTHHHQDYTIPSTHDHQDYTIPSIQDHQDYTIPSTHHHQDYTIPSIQDHQGYTIPSTHQDYTIPSIQDHQDYTIPSGSPSHDQQMTTTTTTTKRPFHVNDWPHIDSSLEFPDLDHFFTSEFESYPGWQDEGDVVPASEDSTHHDPNPYNPGDNLESITSDLNEEGTSGYQEFDSQDELGDGRNLQYKNGFVQGYQKGYDDGERGNTHVQGSNGTPGYTMAGGNGGPDNNNNGGWSYGSSSGNRNPSNDGWMSWNGSGGQQGSHPVNSYSVNIPNNNPSTVGSGNTYSNPNTGGYSNTNQGTGGYSNNNQGTGGYSNTNQGTGEYSNSNQGTGEYSNTNQGTEGYSNTNQGTSGYSNTNQGTGEYSNTNQGTGEYSNTNQGTSGYSSSNQGTGGYNNNNQGTGGYSNNNQGTGEYSNNNQGTGQYSNNNQGTGEYSNTNQGTGEYNNNNQGTGGYSNNNQGTGEYSNNNQGTGQYSNNNQGTGEYSNSEVGTGPAGCGVRCLWDDLMKYLDHYSERGDEEELVQVTDVEPTAATATVGGMVLSGVHGSKLHNSPQQPATTTRFSPAHERDRDHQTYRHTKPQPPPPTTTTRVSSVHERDRGHQTHPYTKPQPKIQHNRKHYINPYDRYRQRPSSTTRGRGDAGRPSYGSSLGTHHQPGPPYSTFPVRLHNIRYRS</sequence>
<feature type="compositionally biased region" description="Polar residues" evidence="1">
    <location>
        <begin position="258"/>
        <end position="272"/>
    </location>
</feature>
<accession>A0AAE1PJ58</accession>
<dbReference type="Proteomes" id="UP001292094">
    <property type="component" value="Unassembled WGS sequence"/>
</dbReference>
<reference evidence="2" key="1">
    <citation type="submission" date="2023-11" db="EMBL/GenBank/DDBJ databases">
        <title>Genome assemblies of two species of porcelain crab, Petrolisthes cinctipes and Petrolisthes manimaculis (Anomura: Porcellanidae).</title>
        <authorList>
            <person name="Angst P."/>
        </authorList>
    </citation>
    <scope>NUCLEOTIDE SEQUENCE</scope>
    <source>
        <strain evidence="2">PB745_02</strain>
        <tissue evidence="2">Gill</tissue>
    </source>
</reference>
<feature type="region of interest" description="Disordered" evidence="1">
    <location>
        <begin position="230"/>
        <end position="593"/>
    </location>
</feature>
<protein>
    <submittedName>
        <fullName evidence="2">Uncharacterized protein</fullName>
    </submittedName>
</protein>
<feature type="compositionally biased region" description="Low complexity" evidence="1">
    <location>
        <begin position="329"/>
        <end position="347"/>
    </location>
</feature>
<feature type="region of interest" description="Disordered" evidence="1">
    <location>
        <begin position="646"/>
        <end position="777"/>
    </location>
</feature>
<feature type="compositionally biased region" description="Polar residues" evidence="1">
    <location>
        <begin position="516"/>
        <end position="592"/>
    </location>
</feature>
<evidence type="ECO:0000256" key="1">
    <source>
        <dbReference type="SAM" id="MobiDB-lite"/>
    </source>
</evidence>
<evidence type="ECO:0000313" key="2">
    <source>
        <dbReference type="EMBL" id="KAK4309358.1"/>
    </source>
</evidence>
<proteinExistence type="predicted"/>
<feature type="compositionally biased region" description="Polar residues" evidence="1">
    <location>
        <begin position="309"/>
        <end position="318"/>
    </location>
</feature>
<keyword evidence="3" id="KW-1185">Reference proteome</keyword>
<gene>
    <name evidence="2" type="ORF">Pmani_019002</name>
</gene>
<name>A0AAE1PJ58_9EUCA</name>
<organism evidence="2 3">
    <name type="scientific">Petrolisthes manimaculis</name>
    <dbReference type="NCBI Taxonomy" id="1843537"/>
    <lineage>
        <taxon>Eukaryota</taxon>
        <taxon>Metazoa</taxon>
        <taxon>Ecdysozoa</taxon>
        <taxon>Arthropoda</taxon>
        <taxon>Crustacea</taxon>
        <taxon>Multicrustacea</taxon>
        <taxon>Malacostraca</taxon>
        <taxon>Eumalacostraca</taxon>
        <taxon>Eucarida</taxon>
        <taxon>Decapoda</taxon>
        <taxon>Pleocyemata</taxon>
        <taxon>Anomura</taxon>
        <taxon>Galatheoidea</taxon>
        <taxon>Porcellanidae</taxon>
        <taxon>Petrolisthes</taxon>
    </lineage>
</organism>
<evidence type="ECO:0000313" key="3">
    <source>
        <dbReference type="Proteomes" id="UP001292094"/>
    </source>
</evidence>